<comment type="caution">
    <text evidence="1">The sequence shown here is derived from an EMBL/GenBank/DDBJ whole genome shotgun (WGS) entry which is preliminary data.</text>
</comment>
<gene>
    <name evidence="1" type="ORF">GWI33_017219</name>
</gene>
<dbReference type="AlphaFoldDB" id="A0A834HWE2"/>
<dbReference type="EMBL" id="JAACXV010014190">
    <property type="protein sequence ID" value="KAF7269750.1"/>
    <property type="molecule type" value="Genomic_DNA"/>
</dbReference>
<protein>
    <submittedName>
        <fullName evidence="1">Uncharacterized protein</fullName>
    </submittedName>
</protein>
<dbReference type="Proteomes" id="UP000625711">
    <property type="component" value="Unassembled WGS sequence"/>
</dbReference>
<sequence>MFFIVNLFTNEILVSYFESVSVICYFLNTSSILQQQTVARREEKGSETTRVQIGREVVVAAAAEDRKAGASAARSPIAINSARLRH</sequence>
<evidence type="ECO:0000313" key="1">
    <source>
        <dbReference type="EMBL" id="KAF7269750.1"/>
    </source>
</evidence>
<organism evidence="1 2">
    <name type="scientific">Rhynchophorus ferrugineus</name>
    <name type="common">Red palm weevil</name>
    <name type="synonym">Curculio ferrugineus</name>
    <dbReference type="NCBI Taxonomy" id="354439"/>
    <lineage>
        <taxon>Eukaryota</taxon>
        <taxon>Metazoa</taxon>
        <taxon>Ecdysozoa</taxon>
        <taxon>Arthropoda</taxon>
        <taxon>Hexapoda</taxon>
        <taxon>Insecta</taxon>
        <taxon>Pterygota</taxon>
        <taxon>Neoptera</taxon>
        <taxon>Endopterygota</taxon>
        <taxon>Coleoptera</taxon>
        <taxon>Polyphaga</taxon>
        <taxon>Cucujiformia</taxon>
        <taxon>Curculionidae</taxon>
        <taxon>Dryophthorinae</taxon>
        <taxon>Rhynchophorus</taxon>
    </lineage>
</organism>
<accession>A0A834HWE2</accession>
<proteinExistence type="predicted"/>
<evidence type="ECO:0000313" key="2">
    <source>
        <dbReference type="Proteomes" id="UP000625711"/>
    </source>
</evidence>
<keyword evidence="2" id="KW-1185">Reference proteome</keyword>
<name>A0A834HWE2_RHYFE</name>
<reference evidence="1" key="1">
    <citation type="submission" date="2020-08" db="EMBL/GenBank/DDBJ databases">
        <title>Genome sequencing and assembly of the red palm weevil Rhynchophorus ferrugineus.</title>
        <authorList>
            <person name="Dias G.B."/>
            <person name="Bergman C.M."/>
            <person name="Manee M."/>
        </authorList>
    </citation>
    <scope>NUCLEOTIDE SEQUENCE</scope>
    <source>
        <strain evidence="1">AA-2017</strain>
        <tissue evidence="1">Whole larva</tissue>
    </source>
</reference>